<name>A0A6M0R9Y0_9CLOT</name>
<dbReference type="Proteomes" id="UP000473885">
    <property type="component" value="Unassembled WGS sequence"/>
</dbReference>
<dbReference type="AlphaFoldDB" id="A0A6M0R9Y0"/>
<evidence type="ECO:0000313" key="2">
    <source>
        <dbReference type="Proteomes" id="UP000473885"/>
    </source>
</evidence>
<keyword evidence="2" id="KW-1185">Reference proteome</keyword>
<accession>A0A6M0R9Y0</accession>
<reference evidence="1 2" key="1">
    <citation type="submission" date="2019-04" db="EMBL/GenBank/DDBJ databases">
        <title>Genome sequencing of Clostridium botulinum Groups I-IV and Clostridium butyricum.</title>
        <authorList>
            <person name="Brunt J."/>
            <person name="Van Vliet A.H.M."/>
            <person name="Stringer S.C."/>
            <person name="Carter A.T."/>
            <person name="Peck M.W."/>
        </authorList>
    </citation>
    <scope>NUCLEOTIDE SEQUENCE [LARGE SCALE GENOMIC DNA]</scope>
    <source>
        <strain evidence="1 2">IFR 18/094</strain>
    </source>
</reference>
<comment type="caution">
    <text evidence="1">The sequence shown here is derived from an EMBL/GenBank/DDBJ whole genome shotgun (WGS) entry which is preliminary data.</text>
</comment>
<dbReference type="EMBL" id="SXDP01000005">
    <property type="protein sequence ID" value="NEZ47071.1"/>
    <property type="molecule type" value="Genomic_DNA"/>
</dbReference>
<dbReference type="InterPro" id="IPR018708">
    <property type="entry name" value="DUF2225"/>
</dbReference>
<evidence type="ECO:0000313" key="1">
    <source>
        <dbReference type="EMBL" id="NEZ47071.1"/>
    </source>
</evidence>
<organism evidence="1 2">
    <name type="scientific">Clostridium niameyense</name>
    <dbReference type="NCBI Taxonomy" id="1622073"/>
    <lineage>
        <taxon>Bacteria</taxon>
        <taxon>Bacillati</taxon>
        <taxon>Bacillota</taxon>
        <taxon>Clostridia</taxon>
        <taxon>Eubacteriales</taxon>
        <taxon>Clostridiaceae</taxon>
        <taxon>Clostridium</taxon>
    </lineage>
</organism>
<sequence length="281" mass="33191">MTNKNVPSQKTFTSKWVPFKENTPEWLREKNLLYNKEVTCPVCGNVFKVKAVKTSAYRMIKKDTDLFIRYSVVNPYFYDVWLCSSCGYAAMKSDFNKIRNFQLDAVKERITPTWNHKEYPEVYNIDIAIERYKISLLNYVVIESRWSAKAMNSLKLSWMYRLKNNLSKETLFLNQALQAFKEAYSSENFPIYGMDKYTTMYLIGELLRRTGNSDEALRWLSNVVTSHGINIRLKNLARDQKDLIKEEKLTEINSNIDKTIQEDTNIKKDKKIGFFSRFFKK</sequence>
<gene>
    <name evidence="1" type="ORF">FDF74_07590</name>
</gene>
<dbReference type="Pfam" id="PF09986">
    <property type="entry name" value="DUF2225"/>
    <property type="match status" value="1"/>
</dbReference>
<protein>
    <submittedName>
        <fullName evidence="1">DUF2225 domain-containing protein</fullName>
    </submittedName>
</protein>
<dbReference type="OrthoDB" id="9780343at2"/>
<proteinExistence type="predicted"/>